<dbReference type="GO" id="GO:0045820">
    <property type="term" value="P:negative regulation of glycolytic process"/>
    <property type="evidence" value="ECO:0007669"/>
    <property type="project" value="TreeGrafter"/>
</dbReference>
<dbReference type="Proteomes" id="UP001302126">
    <property type="component" value="Unassembled WGS sequence"/>
</dbReference>
<accession>A0AAN6WQF8</accession>
<dbReference type="Gene3D" id="3.40.50.1240">
    <property type="entry name" value="Phosphoglycerate mutase-like"/>
    <property type="match status" value="1"/>
</dbReference>
<evidence type="ECO:0000256" key="1">
    <source>
        <dbReference type="ARBA" id="ARBA00022801"/>
    </source>
</evidence>
<dbReference type="PANTHER" id="PTHR46517:SF1">
    <property type="entry name" value="FRUCTOSE-2,6-BISPHOSPHATASE TIGAR"/>
    <property type="match status" value="1"/>
</dbReference>
<dbReference type="AlphaFoldDB" id="A0AAN6WQF8"/>
<dbReference type="Pfam" id="PF00300">
    <property type="entry name" value="His_Phos_1"/>
    <property type="match status" value="1"/>
</dbReference>
<dbReference type="GO" id="GO:0043456">
    <property type="term" value="P:regulation of pentose-phosphate shunt"/>
    <property type="evidence" value="ECO:0007669"/>
    <property type="project" value="TreeGrafter"/>
</dbReference>
<dbReference type="InterPro" id="IPR001345">
    <property type="entry name" value="PG/BPGM_mutase_AS"/>
</dbReference>
<sequence>MRLFLVRHGETVDNVAGVYAGTRDSPLTAHGVLQAKRLATDFATKKRLRVTHIFSSDLKRAVDTAIAVVDELKGGDAPELKAKRLDLVQLPELRERDFRSGEGKKFGYVQTDAETPGEMRVRAGKFLEGWLLPILDGDGQEEAEGEEAVVVVAHGLILGSLWRVLLSRFGGSGLAGRPGVGEGHVAWSNTGYLELLVTAERDTSASPDVSDRAVAGDVGDDTLGGVGASARVVSPSLLSSGCPTSAMLGVSDRIVSERVISDSATSVVPSGDRKPQQPRYQMTVVGVNVLTHLEGLKKTRGGIGSARFDKRQRTMDSFFGPPSKKAKGDRG</sequence>
<organism evidence="4 5">
    <name type="scientific">Podospora australis</name>
    <dbReference type="NCBI Taxonomy" id="1536484"/>
    <lineage>
        <taxon>Eukaryota</taxon>
        <taxon>Fungi</taxon>
        <taxon>Dikarya</taxon>
        <taxon>Ascomycota</taxon>
        <taxon>Pezizomycotina</taxon>
        <taxon>Sordariomycetes</taxon>
        <taxon>Sordariomycetidae</taxon>
        <taxon>Sordariales</taxon>
        <taxon>Podosporaceae</taxon>
        <taxon>Podospora</taxon>
    </lineage>
</organism>
<reference evidence="4" key="1">
    <citation type="journal article" date="2023" name="Mol. Phylogenet. Evol.">
        <title>Genome-scale phylogeny and comparative genomics of the fungal order Sordariales.</title>
        <authorList>
            <person name="Hensen N."/>
            <person name="Bonometti L."/>
            <person name="Westerberg I."/>
            <person name="Brannstrom I.O."/>
            <person name="Guillou S."/>
            <person name="Cros-Aarteil S."/>
            <person name="Calhoun S."/>
            <person name="Haridas S."/>
            <person name="Kuo A."/>
            <person name="Mondo S."/>
            <person name="Pangilinan J."/>
            <person name="Riley R."/>
            <person name="LaButti K."/>
            <person name="Andreopoulos B."/>
            <person name="Lipzen A."/>
            <person name="Chen C."/>
            <person name="Yan M."/>
            <person name="Daum C."/>
            <person name="Ng V."/>
            <person name="Clum A."/>
            <person name="Steindorff A."/>
            <person name="Ohm R.A."/>
            <person name="Martin F."/>
            <person name="Silar P."/>
            <person name="Natvig D.O."/>
            <person name="Lalanne C."/>
            <person name="Gautier V."/>
            <person name="Ament-Velasquez S.L."/>
            <person name="Kruys A."/>
            <person name="Hutchinson M.I."/>
            <person name="Powell A.J."/>
            <person name="Barry K."/>
            <person name="Miller A.N."/>
            <person name="Grigoriev I.V."/>
            <person name="Debuchy R."/>
            <person name="Gladieux P."/>
            <person name="Hiltunen Thoren M."/>
            <person name="Johannesson H."/>
        </authorList>
    </citation>
    <scope>NUCLEOTIDE SEQUENCE</scope>
    <source>
        <strain evidence="4">PSN309</strain>
    </source>
</reference>
<protein>
    <submittedName>
        <fullName evidence="4">Phosphoglycerate mutase</fullName>
    </submittedName>
</protein>
<feature type="region of interest" description="Disordered" evidence="3">
    <location>
        <begin position="302"/>
        <end position="331"/>
    </location>
</feature>
<dbReference type="GO" id="GO:0005829">
    <property type="term" value="C:cytosol"/>
    <property type="evidence" value="ECO:0007669"/>
    <property type="project" value="TreeGrafter"/>
</dbReference>
<dbReference type="PANTHER" id="PTHR46517">
    <property type="entry name" value="FRUCTOSE-2,6-BISPHOSPHATASE TIGAR"/>
    <property type="match status" value="1"/>
</dbReference>
<comment type="caution">
    <text evidence="4">The sequence shown here is derived from an EMBL/GenBank/DDBJ whole genome shotgun (WGS) entry which is preliminary data.</text>
</comment>
<dbReference type="PROSITE" id="PS00175">
    <property type="entry name" value="PG_MUTASE"/>
    <property type="match status" value="1"/>
</dbReference>
<dbReference type="InterPro" id="IPR029033">
    <property type="entry name" value="His_PPase_superfam"/>
</dbReference>
<dbReference type="SMART" id="SM00855">
    <property type="entry name" value="PGAM"/>
    <property type="match status" value="1"/>
</dbReference>
<evidence type="ECO:0000256" key="3">
    <source>
        <dbReference type="SAM" id="MobiDB-lite"/>
    </source>
</evidence>
<evidence type="ECO:0000313" key="4">
    <source>
        <dbReference type="EMBL" id="KAK4186255.1"/>
    </source>
</evidence>
<dbReference type="CDD" id="cd07067">
    <property type="entry name" value="HP_PGM_like"/>
    <property type="match status" value="1"/>
</dbReference>
<dbReference type="InterPro" id="IPR013078">
    <property type="entry name" value="His_Pase_superF_clade-1"/>
</dbReference>
<evidence type="ECO:0000313" key="5">
    <source>
        <dbReference type="Proteomes" id="UP001302126"/>
    </source>
</evidence>
<reference evidence="4" key="2">
    <citation type="submission" date="2023-05" db="EMBL/GenBank/DDBJ databases">
        <authorList>
            <consortium name="Lawrence Berkeley National Laboratory"/>
            <person name="Steindorff A."/>
            <person name="Hensen N."/>
            <person name="Bonometti L."/>
            <person name="Westerberg I."/>
            <person name="Brannstrom I.O."/>
            <person name="Guillou S."/>
            <person name="Cros-Aarteil S."/>
            <person name="Calhoun S."/>
            <person name="Haridas S."/>
            <person name="Kuo A."/>
            <person name="Mondo S."/>
            <person name="Pangilinan J."/>
            <person name="Riley R."/>
            <person name="Labutti K."/>
            <person name="Andreopoulos B."/>
            <person name="Lipzen A."/>
            <person name="Chen C."/>
            <person name="Yanf M."/>
            <person name="Daum C."/>
            <person name="Ng V."/>
            <person name="Clum A."/>
            <person name="Ohm R."/>
            <person name="Martin F."/>
            <person name="Silar P."/>
            <person name="Natvig D."/>
            <person name="Lalanne C."/>
            <person name="Gautier V."/>
            <person name="Ament-Velasquez S.L."/>
            <person name="Kruys A."/>
            <person name="Hutchinson M.I."/>
            <person name="Powell A.J."/>
            <person name="Barry K."/>
            <person name="Miller A.N."/>
            <person name="Grigoriev I.V."/>
            <person name="Debuchy R."/>
            <person name="Gladieux P."/>
            <person name="Thoren M.H."/>
            <person name="Johannesson H."/>
        </authorList>
    </citation>
    <scope>NUCLEOTIDE SEQUENCE</scope>
    <source>
        <strain evidence="4">PSN309</strain>
    </source>
</reference>
<feature type="binding site" evidence="2">
    <location>
        <position position="60"/>
    </location>
    <ligand>
        <name>substrate</name>
    </ligand>
</feature>
<name>A0AAN6WQF8_9PEZI</name>
<dbReference type="SUPFAM" id="SSF53254">
    <property type="entry name" value="Phosphoglycerate mutase-like"/>
    <property type="match status" value="1"/>
</dbReference>
<gene>
    <name evidence="4" type="ORF">QBC35DRAFT_501784</name>
</gene>
<keyword evidence="1" id="KW-0378">Hydrolase</keyword>
<dbReference type="EMBL" id="MU864428">
    <property type="protein sequence ID" value="KAK4186255.1"/>
    <property type="molecule type" value="Genomic_DNA"/>
</dbReference>
<keyword evidence="5" id="KW-1185">Reference proteome</keyword>
<dbReference type="GO" id="GO:0004331">
    <property type="term" value="F:fructose-2,6-bisphosphate 2-phosphatase activity"/>
    <property type="evidence" value="ECO:0007669"/>
    <property type="project" value="TreeGrafter"/>
</dbReference>
<evidence type="ECO:0000256" key="2">
    <source>
        <dbReference type="PIRSR" id="PIRSR613078-2"/>
    </source>
</evidence>
<dbReference type="InterPro" id="IPR051695">
    <property type="entry name" value="Phosphoglycerate_Mutase"/>
</dbReference>
<proteinExistence type="predicted"/>
<feature type="binding site" evidence="2">
    <location>
        <begin position="7"/>
        <end position="14"/>
    </location>
    <ligand>
        <name>substrate</name>
    </ligand>
</feature>